<name>A0A9P0AEL9_BEMTA</name>
<feature type="repeat" description="RCC1" evidence="1">
    <location>
        <begin position="241"/>
        <end position="303"/>
    </location>
</feature>
<dbReference type="Gene3D" id="2.130.10.30">
    <property type="entry name" value="Regulator of chromosome condensation 1/beta-lactamase-inhibitor protein II"/>
    <property type="match status" value="1"/>
</dbReference>
<evidence type="ECO:0000256" key="1">
    <source>
        <dbReference type="PROSITE-ProRule" id="PRU00235"/>
    </source>
</evidence>
<dbReference type="Pfam" id="PF00415">
    <property type="entry name" value="RCC1"/>
    <property type="match status" value="3"/>
</dbReference>
<dbReference type="PROSITE" id="PS00626">
    <property type="entry name" value="RCC1_2"/>
    <property type="match status" value="1"/>
</dbReference>
<protein>
    <recommendedName>
        <fullName evidence="4">RCC1 domain-containing protein 1</fullName>
    </recommendedName>
</protein>
<reference evidence="2" key="1">
    <citation type="submission" date="2021-12" db="EMBL/GenBank/DDBJ databases">
        <authorList>
            <person name="King R."/>
        </authorList>
    </citation>
    <scope>NUCLEOTIDE SEQUENCE</scope>
</reference>
<keyword evidence="3" id="KW-1185">Reference proteome</keyword>
<dbReference type="InterPro" id="IPR052830">
    <property type="entry name" value="RCC1_domain-containing"/>
</dbReference>
<dbReference type="InterPro" id="IPR009091">
    <property type="entry name" value="RCC1/BLIP-II"/>
</dbReference>
<feature type="repeat" description="RCC1" evidence="1">
    <location>
        <begin position="189"/>
        <end position="240"/>
    </location>
</feature>
<evidence type="ECO:0008006" key="4">
    <source>
        <dbReference type="Google" id="ProtNLM"/>
    </source>
</evidence>
<dbReference type="Proteomes" id="UP001152759">
    <property type="component" value="Chromosome 4"/>
</dbReference>
<accession>A0A9P0AEL9</accession>
<dbReference type="EMBL" id="OU963865">
    <property type="protein sequence ID" value="CAH0389107.1"/>
    <property type="molecule type" value="Genomic_DNA"/>
</dbReference>
<dbReference type="PANTHER" id="PTHR46849:SF1">
    <property type="entry name" value="RCC1 DOMAIN-CONTAINING PROTEIN 1"/>
    <property type="match status" value="1"/>
</dbReference>
<sequence>MDSEGTYSNSMHLFGFDGFGQLTICKESITSACLRNVIGISFSWANCLLLCTSAGEHPDMYLAGLICQKKQQLDKLELPVEEHDIIDVIINSKSVLILTGNNEIWRLTLSTKKWDNITSIFFAQQEGSLTEVAKPHVRRIVGGEGLNVALLSNGILMNIPNVINQDPLKFEIADIAVGIDHAIFLSSGGIVFTYGSGGRGQLGHGELENEENLREVRALSGIKIVEIAAGGWHCIARSYCGDLYGWGWNNWGQLSIFSEEEDSVVDFKGIVVPEPTLMNWPTDDVNVTQVACGTRHTIALLDDGSVWGCGWNGHNQLPGLDSNESAVYPVMSQLKVSSEKKVSRIACGSWNSAFWFS</sequence>
<gene>
    <name evidence="2" type="ORF">BEMITA_LOCUS7972</name>
</gene>
<proteinExistence type="predicted"/>
<dbReference type="PROSITE" id="PS50012">
    <property type="entry name" value="RCC1_3"/>
    <property type="match status" value="2"/>
</dbReference>
<organism evidence="2 3">
    <name type="scientific">Bemisia tabaci</name>
    <name type="common">Sweetpotato whitefly</name>
    <name type="synonym">Aleurodes tabaci</name>
    <dbReference type="NCBI Taxonomy" id="7038"/>
    <lineage>
        <taxon>Eukaryota</taxon>
        <taxon>Metazoa</taxon>
        <taxon>Ecdysozoa</taxon>
        <taxon>Arthropoda</taxon>
        <taxon>Hexapoda</taxon>
        <taxon>Insecta</taxon>
        <taxon>Pterygota</taxon>
        <taxon>Neoptera</taxon>
        <taxon>Paraneoptera</taxon>
        <taxon>Hemiptera</taxon>
        <taxon>Sternorrhyncha</taxon>
        <taxon>Aleyrodoidea</taxon>
        <taxon>Aleyrodidae</taxon>
        <taxon>Aleyrodinae</taxon>
        <taxon>Bemisia</taxon>
    </lineage>
</organism>
<dbReference type="AlphaFoldDB" id="A0A9P0AEL9"/>
<evidence type="ECO:0000313" key="3">
    <source>
        <dbReference type="Proteomes" id="UP001152759"/>
    </source>
</evidence>
<dbReference type="InterPro" id="IPR000408">
    <property type="entry name" value="Reg_chr_condens"/>
</dbReference>
<dbReference type="PANTHER" id="PTHR46849">
    <property type="entry name" value="RCC1 DOMAIN-CONTAINING PROTEIN 1"/>
    <property type="match status" value="1"/>
</dbReference>
<evidence type="ECO:0000313" key="2">
    <source>
        <dbReference type="EMBL" id="CAH0389107.1"/>
    </source>
</evidence>
<dbReference type="PRINTS" id="PR00633">
    <property type="entry name" value="RCCNDNSATION"/>
</dbReference>
<dbReference type="SUPFAM" id="SSF50985">
    <property type="entry name" value="RCC1/BLIP-II"/>
    <property type="match status" value="1"/>
</dbReference>